<keyword evidence="8 12" id="KW-0472">Membrane</keyword>
<dbReference type="NCBIfam" id="TIGR00494">
    <property type="entry name" value="crcB"/>
    <property type="match status" value="1"/>
</dbReference>
<evidence type="ECO:0000256" key="1">
    <source>
        <dbReference type="ARBA" id="ARBA00004651"/>
    </source>
</evidence>
<dbReference type="AlphaFoldDB" id="A0A7L9UAE8"/>
<evidence type="ECO:0000256" key="12">
    <source>
        <dbReference type="HAMAP-Rule" id="MF_00454"/>
    </source>
</evidence>
<dbReference type="HAMAP" id="MF_00454">
    <property type="entry name" value="FluC"/>
    <property type="match status" value="1"/>
</dbReference>
<evidence type="ECO:0000256" key="10">
    <source>
        <dbReference type="ARBA" id="ARBA00035120"/>
    </source>
</evidence>
<dbReference type="Proteomes" id="UP000593875">
    <property type="component" value="Chromosome"/>
</dbReference>
<protein>
    <recommendedName>
        <fullName evidence="12">Fluoride-specific ion channel FluC</fullName>
    </recommendedName>
</protein>
<organism evidence="13 14">
    <name type="scientific">Massilia litorea</name>
    <dbReference type="NCBI Taxonomy" id="2769491"/>
    <lineage>
        <taxon>Bacteria</taxon>
        <taxon>Pseudomonadati</taxon>
        <taxon>Pseudomonadota</taxon>
        <taxon>Betaproteobacteria</taxon>
        <taxon>Burkholderiales</taxon>
        <taxon>Oxalobacteraceae</taxon>
        <taxon>Telluria group</taxon>
        <taxon>Massilia</taxon>
    </lineage>
</organism>
<evidence type="ECO:0000313" key="14">
    <source>
        <dbReference type="Proteomes" id="UP000593875"/>
    </source>
</evidence>
<dbReference type="PANTHER" id="PTHR28259:SF1">
    <property type="entry name" value="FLUORIDE EXPORT PROTEIN 1-RELATED"/>
    <property type="match status" value="1"/>
</dbReference>
<keyword evidence="2 12" id="KW-1003">Cell membrane</keyword>
<dbReference type="GO" id="GO:0062054">
    <property type="term" value="F:fluoride channel activity"/>
    <property type="evidence" value="ECO:0007669"/>
    <property type="project" value="UniProtKB-UniRule"/>
</dbReference>
<accession>A0A7L9UAE8</accession>
<evidence type="ECO:0000256" key="9">
    <source>
        <dbReference type="ARBA" id="ARBA00023303"/>
    </source>
</evidence>
<dbReference type="InterPro" id="IPR003691">
    <property type="entry name" value="FluC"/>
</dbReference>
<evidence type="ECO:0000256" key="11">
    <source>
        <dbReference type="ARBA" id="ARBA00035585"/>
    </source>
</evidence>
<comment type="similarity">
    <text evidence="10 12">Belongs to the fluoride channel Fluc/FEX (TC 1.A.43) family.</text>
</comment>
<comment type="subcellular location">
    <subcellularLocation>
        <location evidence="1 12">Cell membrane</location>
        <topology evidence="1 12">Multi-pass membrane protein</topology>
    </subcellularLocation>
</comment>
<comment type="catalytic activity">
    <reaction evidence="11">
        <text>fluoride(in) = fluoride(out)</text>
        <dbReference type="Rhea" id="RHEA:76159"/>
        <dbReference type="ChEBI" id="CHEBI:17051"/>
    </reaction>
    <physiologicalReaction direction="left-to-right" evidence="11">
        <dbReference type="Rhea" id="RHEA:76160"/>
    </physiologicalReaction>
</comment>
<keyword evidence="3" id="KW-0997">Cell inner membrane</keyword>
<keyword evidence="9 12" id="KW-0407">Ion channel</keyword>
<dbReference type="GO" id="GO:0005886">
    <property type="term" value="C:plasma membrane"/>
    <property type="evidence" value="ECO:0007669"/>
    <property type="project" value="UniProtKB-SubCell"/>
</dbReference>
<keyword evidence="12" id="KW-0813">Transport</keyword>
<name>A0A7L9UAE8_9BURK</name>
<dbReference type="GO" id="GO:0140114">
    <property type="term" value="P:cellular detoxification of fluoride"/>
    <property type="evidence" value="ECO:0007669"/>
    <property type="project" value="UniProtKB-UniRule"/>
</dbReference>
<gene>
    <name evidence="12 13" type="primary">crcB</name>
    <name evidence="12" type="synonym">fluC</name>
    <name evidence="13" type="ORF">LPB04_13980</name>
</gene>
<dbReference type="NCBIfam" id="NF010792">
    <property type="entry name" value="PRK14196.1"/>
    <property type="match status" value="1"/>
</dbReference>
<keyword evidence="6 12" id="KW-0915">Sodium</keyword>
<evidence type="ECO:0000256" key="8">
    <source>
        <dbReference type="ARBA" id="ARBA00023136"/>
    </source>
</evidence>
<keyword evidence="5 12" id="KW-1133">Transmembrane helix</keyword>
<evidence type="ECO:0000256" key="6">
    <source>
        <dbReference type="ARBA" id="ARBA00023053"/>
    </source>
</evidence>
<comment type="activity regulation">
    <text evidence="12">Na(+) is not transported, but it plays an essential structural role and its presence is essential for fluoride channel function.</text>
</comment>
<dbReference type="RefSeq" id="WP_193688999.1">
    <property type="nucleotide sequence ID" value="NZ_CP062941.1"/>
</dbReference>
<evidence type="ECO:0000256" key="2">
    <source>
        <dbReference type="ARBA" id="ARBA00022475"/>
    </source>
</evidence>
<keyword evidence="14" id="KW-1185">Reference proteome</keyword>
<dbReference type="EMBL" id="CP062941">
    <property type="protein sequence ID" value="QOL52031.1"/>
    <property type="molecule type" value="Genomic_DNA"/>
</dbReference>
<keyword evidence="7 12" id="KW-0406">Ion transport</keyword>
<evidence type="ECO:0000256" key="7">
    <source>
        <dbReference type="ARBA" id="ARBA00023065"/>
    </source>
</evidence>
<dbReference type="PANTHER" id="PTHR28259">
    <property type="entry name" value="FLUORIDE EXPORT PROTEIN 1-RELATED"/>
    <property type="match status" value="1"/>
</dbReference>
<reference evidence="13 14" key="1">
    <citation type="submission" date="2020-10" db="EMBL/GenBank/DDBJ databases">
        <title>Genome sequencing of Massilia sp. LPB0304.</title>
        <authorList>
            <person name="Kim J."/>
        </authorList>
    </citation>
    <scope>NUCLEOTIDE SEQUENCE [LARGE SCALE GENOMIC DNA]</scope>
    <source>
        <strain evidence="13 14">LPB0304</strain>
    </source>
</reference>
<sequence>MSWLAVGAGAALGAWLRWGLGMWLTNVHAQVQAGTLAANLVGGYLIGIAVGFFSASPHLNPEWRLFIVTGFLGGLTTFSSFSAESVGLMQRGDYGWALAHTLLHLGGSILLCVAGFATWRALRG</sequence>
<feature type="transmembrane region" description="Helical" evidence="12">
    <location>
        <begin position="65"/>
        <end position="83"/>
    </location>
</feature>
<keyword evidence="12" id="KW-0479">Metal-binding</keyword>
<comment type="function">
    <text evidence="12">Fluoride-specific ion channel. Important for reducing fluoride concentration in the cell, thus reducing its toxicity.</text>
</comment>
<evidence type="ECO:0000256" key="4">
    <source>
        <dbReference type="ARBA" id="ARBA00022692"/>
    </source>
</evidence>
<evidence type="ECO:0000256" key="3">
    <source>
        <dbReference type="ARBA" id="ARBA00022519"/>
    </source>
</evidence>
<dbReference type="GO" id="GO:0046872">
    <property type="term" value="F:metal ion binding"/>
    <property type="evidence" value="ECO:0007669"/>
    <property type="project" value="UniProtKB-KW"/>
</dbReference>
<feature type="transmembrane region" description="Helical" evidence="12">
    <location>
        <begin position="31"/>
        <end position="53"/>
    </location>
</feature>
<dbReference type="Pfam" id="PF02537">
    <property type="entry name" value="CRCB"/>
    <property type="match status" value="1"/>
</dbReference>
<feature type="binding site" evidence="12">
    <location>
        <position position="76"/>
    </location>
    <ligand>
        <name>Na(+)</name>
        <dbReference type="ChEBI" id="CHEBI:29101"/>
        <note>structural</note>
    </ligand>
</feature>
<evidence type="ECO:0000313" key="13">
    <source>
        <dbReference type="EMBL" id="QOL52031.1"/>
    </source>
</evidence>
<evidence type="ECO:0000256" key="5">
    <source>
        <dbReference type="ARBA" id="ARBA00022989"/>
    </source>
</evidence>
<keyword evidence="4 12" id="KW-0812">Transmembrane</keyword>
<feature type="binding site" evidence="12">
    <location>
        <position position="73"/>
    </location>
    <ligand>
        <name>Na(+)</name>
        <dbReference type="ChEBI" id="CHEBI:29101"/>
        <note>structural</note>
    </ligand>
</feature>
<proteinExistence type="inferred from homology"/>
<feature type="transmembrane region" description="Helical" evidence="12">
    <location>
        <begin position="95"/>
        <end position="119"/>
    </location>
</feature>
<dbReference type="KEGG" id="mlir:LPB04_13980"/>